<dbReference type="GO" id="GO:0005829">
    <property type="term" value="C:cytosol"/>
    <property type="evidence" value="ECO:0007669"/>
    <property type="project" value="TreeGrafter"/>
</dbReference>
<dbReference type="InterPro" id="IPR001867">
    <property type="entry name" value="OmpR/PhoB-type_DNA-bd"/>
</dbReference>
<dbReference type="Gene3D" id="3.40.50.2300">
    <property type="match status" value="1"/>
</dbReference>
<dbReference type="PROSITE" id="PS51755">
    <property type="entry name" value="OMPR_PHOB"/>
    <property type="match status" value="1"/>
</dbReference>
<dbReference type="InterPro" id="IPR039420">
    <property type="entry name" value="WalR-like"/>
</dbReference>
<keyword evidence="5" id="KW-0804">Transcription</keyword>
<dbReference type="SMART" id="SM00862">
    <property type="entry name" value="Trans_reg_C"/>
    <property type="match status" value="1"/>
</dbReference>
<dbReference type="GO" id="GO:0000156">
    <property type="term" value="F:phosphorelay response regulator activity"/>
    <property type="evidence" value="ECO:0007669"/>
    <property type="project" value="TreeGrafter"/>
</dbReference>
<dbReference type="Pfam" id="PF00072">
    <property type="entry name" value="Response_reg"/>
    <property type="match status" value="1"/>
</dbReference>
<evidence type="ECO:0000256" key="1">
    <source>
        <dbReference type="ARBA" id="ARBA00022553"/>
    </source>
</evidence>
<protein>
    <submittedName>
        <fullName evidence="10">DNA-binding response regulator</fullName>
    </submittedName>
</protein>
<keyword evidence="4 7" id="KW-0238">DNA-binding</keyword>
<dbReference type="OrthoDB" id="9802426at2"/>
<evidence type="ECO:0000259" key="9">
    <source>
        <dbReference type="PROSITE" id="PS51755"/>
    </source>
</evidence>
<keyword evidence="1 6" id="KW-0597">Phosphoprotein</keyword>
<dbReference type="CDD" id="cd00383">
    <property type="entry name" value="trans_reg_C"/>
    <property type="match status" value="1"/>
</dbReference>
<dbReference type="Pfam" id="PF00486">
    <property type="entry name" value="Trans_reg_C"/>
    <property type="match status" value="1"/>
</dbReference>
<evidence type="ECO:0000256" key="6">
    <source>
        <dbReference type="PROSITE-ProRule" id="PRU00169"/>
    </source>
</evidence>
<comment type="caution">
    <text evidence="10">The sequence shown here is derived from an EMBL/GenBank/DDBJ whole genome shotgun (WGS) entry which is preliminary data.</text>
</comment>
<dbReference type="InterPro" id="IPR011006">
    <property type="entry name" value="CheY-like_superfamily"/>
</dbReference>
<gene>
    <name evidence="10" type="ORF">CWE21_09760</name>
</gene>
<dbReference type="CDD" id="cd17574">
    <property type="entry name" value="REC_OmpR"/>
    <property type="match status" value="1"/>
</dbReference>
<keyword evidence="2" id="KW-0902">Two-component regulatory system</keyword>
<evidence type="ECO:0000256" key="7">
    <source>
        <dbReference type="PROSITE-ProRule" id="PRU01091"/>
    </source>
</evidence>
<dbReference type="SUPFAM" id="SSF52172">
    <property type="entry name" value="CheY-like"/>
    <property type="match status" value="1"/>
</dbReference>
<dbReference type="SMART" id="SM00448">
    <property type="entry name" value="REC"/>
    <property type="match status" value="1"/>
</dbReference>
<feature type="modified residue" description="4-aspartylphosphate" evidence="6">
    <location>
        <position position="54"/>
    </location>
</feature>
<feature type="domain" description="Response regulatory" evidence="8">
    <location>
        <begin position="5"/>
        <end position="120"/>
    </location>
</feature>
<dbReference type="PANTHER" id="PTHR48111">
    <property type="entry name" value="REGULATOR OF RPOS"/>
    <property type="match status" value="1"/>
</dbReference>
<evidence type="ECO:0000259" key="8">
    <source>
        <dbReference type="PROSITE" id="PS50110"/>
    </source>
</evidence>
<keyword evidence="3" id="KW-0805">Transcription regulation</keyword>
<evidence type="ECO:0000256" key="5">
    <source>
        <dbReference type="ARBA" id="ARBA00023163"/>
    </source>
</evidence>
<evidence type="ECO:0000256" key="3">
    <source>
        <dbReference type="ARBA" id="ARBA00023015"/>
    </source>
</evidence>
<dbReference type="GO" id="GO:0006355">
    <property type="term" value="P:regulation of DNA-templated transcription"/>
    <property type="evidence" value="ECO:0007669"/>
    <property type="project" value="InterPro"/>
</dbReference>
<dbReference type="Gene3D" id="1.10.10.10">
    <property type="entry name" value="Winged helix-like DNA-binding domain superfamily/Winged helix DNA-binding domain"/>
    <property type="match status" value="1"/>
</dbReference>
<dbReference type="Proteomes" id="UP000286678">
    <property type="component" value="Unassembled WGS sequence"/>
</dbReference>
<dbReference type="GO" id="GO:0032993">
    <property type="term" value="C:protein-DNA complex"/>
    <property type="evidence" value="ECO:0007669"/>
    <property type="project" value="TreeGrafter"/>
</dbReference>
<dbReference type="InterPro" id="IPR001789">
    <property type="entry name" value="Sig_transdc_resp-reg_receiver"/>
</dbReference>
<dbReference type="AlphaFoldDB" id="A0A432XDQ3"/>
<name>A0A432XDQ3_9GAMM</name>
<evidence type="ECO:0000256" key="4">
    <source>
        <dbReference type="ARBA" id="ARBA00023125"/>
    </source>
</evidence>
<sequence>MTSLTVLLVEDTLAIATEVCDYLEEQGVQVDFAATGRHGLQLAQEQNYDVVILDVMLPDMTGIQVCESIKLTCDPVPPVLLLTARDSISDKSVGFAAGADDYLTKPFDLQELYLRCQALARRQQLHQAQTVKIGELEVNERQQWAQREGQLLKLSSTDFAILLLLVRAFPNAVSRQQVISKIWGDDMPDSDVLRSHIYTLRQALDKPFATPMLATLHGVGFRLQTSESE</sequence>
<dbReference type="GO" id="GO:0000976">
    <property type="term" value="F:transcription cis-regulatory region binding"/>
    <property type="evidence" value="ECO:0007669"/>
    <property type="project" value="TreeGrafter"/>
</dbReference>
<dbReference type="PROSITE" id="PS50110">
    <property type="entry name" value="RESPONSE_REGULATORY"/>
    <property type="match status" value="1"/>
</dbReference>
<accession>A0A432XDQ3</accession>
<keyword evidence="11" id="KW-1185">Reference proteome</keyword>
<evidence type="ECO:0000313" key="11">
    <source>
        <dbReference type="Proteomes" id="UP000286678"/>
    </source>
</evidence>
<dbReference type="PANTHER" id="PTHR48111:SF22">
    <property type="entry name" value="REGULATOR OF RPOS"/>
    <property type="match status" value="1"/>
</dbReference>
<reference evidence="11" key="1">
    <citation type="journal article" date="2018" name="Front. Microbiol.">
        <title>Genome-Based Analysis Reveals the Taxonomy and Diversity of the Family Idiomarinaceae.</title>
        <authorList>
            <person name="Liu Y."/>
            <person name="Lai Q."/>
            <person name="Shao Z."/>
        </authorList>
    </citation>
    <scope>NUCLEOTIDE SEQUENCE [LARGE SCALE GENOMIC DNA]</scope>
    <source>
        <strain evidence="11">SW15</strain>
    </source>
</reference>
<proteinExistence type="predicted"/>
<dbReference type="EMBL" id="PIPT01000007">
    <property type="protein sequence ID" value="RUO46879.1"/>
    <property type="molecule type" value="Genomic_DNA"/>
</dbReference>
<evidence type="ECO:0000256" key="2">
    <source>
        <dbReference type="ARBA" id="ARBA00023012"/>
    </source>
</evidence>
<dbReference type="Gene3D" id="6.10.250.690">
    <property type="match status" value="1"/>
</dbReference>
<dbReference type="RefSeq" id="WP_126834257.1">
    <property type="nucleotide sequence ID" value="NZ_PIPT01000007.1"/>
</dbReference>
<feature type="domain" description="OmpR/PhoB-type" evidence="9">
    <location>
        <begin position="128"/>
        <end position="225"/>
    </location>
</feature>
<organism evidence="10 11">
    <name type="scientific">Pseudidiomarina aquimaris</name>
    <dbReference type="NCBI Taxonomy" id="641841"/>
    <lineage>
        <taxon>Bacteria</taxon>
        <taxon>Pseudomonadati</taxon>
        <taxon>Pseudomonadota</taxon>
        <taxon>Gammaproteobacteria</taxon>
        <taxon>Alteromonadales</taxon>
        <taxon>Idiomarinaceae</taxon>
        <taxon>Pseudidiomarina</taxon>
    </lineage>
</organism>
<dbReference type="InterPro" id="IPR036388">
    <property type="entry name" value="WH-like_DNA-bd_sf"/>
</dbReference>
<feature type="DNA-binding region" description="OmpR/PhoB-type" evidence="7">
    <location>
        <begin position="128"/>
        <end position="225"/>
    </location>
</feature>
<evidence type="ECO:0000313" key="10">
    <source>
        <dbReference type="EMBL" id="RUO46879.1"/>
    </source>
</evidence>